<keyword evidence="7 9" id="KW-0057">Aromatic amino acid biosynthesis</keyword>
<feature type="binding site" evidence="9 11">
    <location>
        <position position="91"/>
    </location>
    <ligand>
        <name>substrate</name>
    </ligand>
</feature>
<keyword evidence="15" id="KW-1185">Reference proteome</keyword>
<keyword evidence="9" id="KW-0028">Amino-acid biosynthesis</keyword>
<comment type="function">
    <text evidence="2 9">Catalyzes a trans-dehydration via an enolate intermediate.</text>
</comment>
<feature type="binding site" evidence="9 11">
    <location>
        <begin position="112"/>
        <end position="113"/>
    </location>
    <ligand>
        <name>substrate</name>
    </ligand>
</feature>
<dbReference type="EMBL" id="FUWJ01000001">
    <property type="protein sequence ID" value="SJZ56940.1"/>
    <property type="molecule type" value="Genomic_DNA"/>
</dbReference>
<dbReference type="STRING" id="225324.SAMN02745126_01657"/>
<evidence type="ECO:0000256" key="13">
    <source>
        <dbReference type="SAM" id="Phobius"/>
    </source>
</evidence>
<gene>
    <name evidence="9" type="primary">aroQ</name>
    <name evidence="14" type="ORF">SAMN02745126_01657</name>
</gene>
<reference evidence="15" key="1">
    <citation type="submission" date="2017-02" db="EMBL/GenBank/DDBJ databases">
        <authorList>
            <person name="Varghese N."/>
            <person name="Submissions S."/>
        </authorList>
    </citation>
    <scope>NUCLEOTIDE SEQUENCE [LARGE SCALE GENOMIC DNA]</scope>
    <source>
        <strain evidence="15">ATCC 27094</strain>
    </source>
</reference>
<dbReference type="GO" id="GO:0003855">
    <property type="term" value="F:3-dehydroquinate dehydratase activity"/>
    <property type="evidence" value="ECO:0007669"/>
    <property type="project" value="UniProtKB-UniRule"/>
</dbReference>
<dbReference type="InterPro" id="IPR036441">
    <property type="entry name" value="DHquinase_II_sf"/>
</dbReference>
<dbReference type="RefSeq" id="WP_269435084.1">
    <property type="nucleotide sequence ID" value="NZ_FUWJ01000001.1"/>
</dbReference>
<evidence type="ECO:0000256" key="1">
    <source>
        <dbReference type="ARBA" id="ARBA00001864"/>
    </source>
</evidence>
<dbReference type="NCBIfam" id="NF003807">
    <property type="entry name" value="PRK05395.1-4"/>
    <property type="match status" value="1"/>
</dbReference>
<dbReference type="NCBIfam" id="TIGR01088">
    <property type="entry name" value="aroQ"/>
    <property type="match status" value="1"/>
</dbReference>
<dbReference type="PANTHER" id="PTHR21272">
    <property type="entry name" value="CATABOLIC 3-DEHYDROQUINASE"/>
    <property type="match status" value="1"/>
</dbReference>
<dbReference type="InterPro" id="IPR001874">
    <property type="entry name" value="DHquinase_II"/>
</dbReference>
<feature type="binding site" evidence="9 11">
    <location>
        <position position="98"/>
    </location>
    <ligand>
        <name>substrate</name>
    </ligand>
</feature>
<feature type="binding site" evidence="9 11">
    <location>
        <position position="85"/>
    </location>
    <ligand>
        <name>substrate</name>
    </ligand>
</feature>
<evidence type="ECO:0000256" key="12">
    <source>
        <dbReference type="PIRSR" id="PIRSR001399-3"/>
    </source>
</evidence>
<comment type="similarity">
    <text evidence="4 9">Belongs to the type-II 3-dehydroquinase family.</text>
</comment>
<dbReference type="GO" id="GO:0019631">
    <property type="term" value="P:quinate catabolic process"/>
    <property type="evidence" value="ECO:0007669"/>
    <property type="project" value="TreeGrafter"/>
</dbReference>
<dbReference type="GO" id="GO:0008652">
    <property type="term" value="P:amino acid biosynthetic process"/>
    <property type="evidence" value="ECO:0007669"/>
    <property type="project" value="UniProtKB-KW"/>
</dbReference>
<feature type="site" description="Transition state stabilizer" evidence="9 12">
    <location>
        <position position="29"/>
    </location>
</feature>
<evidence type="ECO:0000256" key="2">
    <source>
        <dbReference type="ARBA" id="ARBA00003924"/>
    </source>
</evidence>
<keyword evidence="13" id="KW-1133">Transmembrane helix</keyword>
<evidence type="ECO:0000313" key="15">
    <source>
        <dbReference type="Proteomes" id="UP000190092"/>
    </source>
</evidence>
<evidence type="ECO:0000256" key="6">
    <source>
        <dbReference type="ARBA" id="ARBA00012060"/>
    </source>
</evidence>
<feature type="transmembrane region" description="Helical" evidence="13">
    <location>
        <begin position="126"/>
        <end position="151"/>
    </location>
</feature>
<organism evidence="14 15">
    <name type="scientific">Enhydrobacter aerosaccus</name>
    <dbReference type="NCBI Taxonomy" id="225324"/>
    <lineage>
        <taxon>Bacteria</taxon>
        <taxon>Pseudomonadati</taxon>
        <taxon>Pseudomonadota</taxon>
        <taxon>Alphaproteobacteria</taxon>
        <taxon>Hyphomicrobiales</taxon>
        <taxon>Enhydrobacter</taxon>
    </lineage>
</organism>
<dbReference type="CDD" id="cd00466">
    <property type="entry name" value="DHQase_II"/>
    <property type="match status" value="1"/>
</dbReference>
<dbReference type="Gene3D" id="3.40.50.9100">
    <property type="entry name" value="Dehydroquinase, class II"/>
    <property type="match status" value="1"/>
</dbReference>
<dbReference type="EC" id="4.2.1.10" evidence="6 9"/>
<keyword evidence="8 9" id="KW-0456">Lyase</keyword>
<dbReference type="HAMAP" id="MF_00169">
    <property type="entry name" value="AroQ"/>
    <property type="match status" value="1"/>
</dbReference>
<comment type="subunit">
    <text evidence="5 9">Homododecamer.</text>
</comment>
<feature type="active site" description="Proton acceptor" evidence="9 10">
    <location>
        <position position="34"/>
    </location>
</feature>
<evidence type="ECO:0000256" key="11">
    <source>
        <dbReference type="PIRSR" id="PIRSR001399-2"/>
    </source>
</evidence>
<evidence type="ECO:0000256" key="9">
    <source>
        <dbReference type="HAMAP-Rule" id="MF_00169"/>
    </source>
</evidence>
<protein>
    <recommendedName>
        <fullName evidence="6 9">3-dehydroquinate dehydratase</fullName>
        <shortName evidence="9">3-dehydroquinase</shortName>
        <ecNumber evidence="6 9">4.2.1.10</ecNumber>
    </recommendedName>
    <alternativeName>
        <fullName evidence="9">Type II DHQase</fullName>
    </alternativeName>
</protein>
<feature type="active site" description="Proton donor" evidence="9 10">
    <location>
        <position position="111"/>
    </location>
</feature>
<keyword evidence="13" id="KW-0812">Transmembrane</keyword>
<dbReference type="NCBIfam" id="NF003805">
    <property type="entry name" value="PRK05395.1-2"/>
    <property type="match status" value="1"/>
</dbReference>
<evidence type="ECO:0000256" key="7">
    <source>
        <dbReference type="ARBA" id="ARBA00023141"/>
    </source>
</evidence>
<evidence type="ECO:0000256" key="10">
    <source>
        <dbReference type="PIRSR" id="PIRSR001399-1"/>
    </source>
</evidence>
<dbReference type="GO" id="GO:0009073">
    <property type="term" value="P:aromatic amino acid family biosynthetic process"/>
    <property type="evidence" value="ECO:0007669"/>
    <property type="project" value="UniProtKB-KW"/>
</dbReference>
<evidence type="ECO:0000256" key="8">
    <source>
        <dbReference type="ARBA" id="ARBA00023239"/>
    </source>
</evidence>
<name>A0A1T4LQD7_9HYPH</name>
<dbReference type="UniPathway" id="UPA00053">
    <property type="reaction ID" value="UER00086"/>
</dbReference>
<evidence type="ECO:0000256" key="3">
    <source>
        <dbReference type="ARBA" id="ARBA00004902"/>
    </source>
</evidence>
<dbReference type="PANTHER" id="PTHR21272:SF3">
    <property type="entry name" value="CATABOLIC 3-DEHYDROQUINASE"/>
    <property type="match status" value="1"/>
</dbReference>
<dbReference type="GO" id="GO:0009423">
    <property type="term" value="P:chorismate biosynthetic process"/>
    <property type="evidence" value="ECO:0007669"/>
    <property type="project" value="UniProtKB-UniRule"/>
</dbReference>
<dbReference type="PROSITE" id="PS01029">
    <property type="entry name" value="DEHYDROQUINASE_II"/>
    <property type="match status" value="1"/>
</dbReference>
<accession>A0A1T4LQD7</accession>
<comment type="catalytic activity">
    <reaction evidence="1 9">
        <text>3-dehydroquinate = 3-dehydroshikimate + H2O</text>
        <dbReference type="Rhea" id="RHEA:21096"/>
        <dbReference type="ChEBI" id="CHEBI:15377"/>
        <dbReference type="ChEBI" id="CHEBI:16630"/>
        <dbReference type="ChEBI" id="CHEBI:32364"/>
        <dbReference type="EC" id="4.2.1.10"/>
    </reaction>
</comment>
<evidence type="ECO:0000256" key="4">
    <source>
        <dbReference type="ARBA" id="ARBA00011037"/>
    </source>
</evidence>
<comment type="pathway">
    <text evidence="3 9">Metabolic intermediate biosynthesis; chorismate biosynthesis; chorismate from D-erythrose 4-phosphate and phosphoenolpyruvate: step 3/7.</text>
</comment>
<dbReference type="AlphaFoldDB" id="A0A1T4LQD7"/>
<dbReference type="NCBIfam" id="NF003806">
    <property type="entry name" value="PRK05395.1-3"/>
    <property type="match status" value="1"/>
</dbReference>
<dbReference type="InterPro" id="IPR018509">
    <property type="entry name" value="DHquinase_II_CS"/>
</dbReference>
<proteinExistence type="inferred from homology"/>
<keyword evidence="13" id="KW-0472">Membrane</keyword>
<dbReference type="Proteomes" id="UP000190092">
    <property type="component" value="Unassembled WGS sequence"/>
</dbReference>
<evidence type="ECO:0000313" key="14">
    <source>
        <dbReference type="EMBL" id="SJZ56940.1"/>
    </source>
</evidence>
<dbReference type="PIRSF" id="PIRSF001399">
    <property type="entry name" value="DHquinase_II"/>
    <property type="match status" value="1"/>
</dbReference>
<dbReference type="SUPFAM" id="SSF52304">
    <property type="entry name" value="Type II 3-dehydroquinate dehydratase"/>
    <property type="match status" value="1"/>
</dbReference>
<sequence>MAAKAAQRPPVRKPVLVLNGPNLNMLGKRQPQIYGRETLADVEETCRAEAARLGLAIEFAQSNHEGVLVDLIQAAREKNSGIIINAGAYTHTSVALLDALNAAELPAIEVHISNIYKREPFRHRSYISPVAVGVIAGLGTQGYLLALQALARLLDR</sequence>
<dbReference type="Pfam" id="PF01220">
    <property type="entry name" value="DHquinase_II"/>
    <property type="match status" value="1"/>
</dbReference>
<feature type="binding site" evidence="9 11">
    <location>
        <position position="122"/>
    </location>
    <ligand>
        <name>substrate</name>
    </ligand>
</feature>
<evidence type="ECO:0000256" key="5">
    <source>
        <dbReference type="ARBA" id="ARBA00011193"/>
    </source>
</evidence>